<name>A0ABR9ZJ07_9CORY</name>
<reference evidence="16 17" key="1">
    <citation type="submission" date="2020-10" db="EMBL/GenBank/DDBJ databases">
        <title>Novel species in genus Corynebacterium.</title>
        <authorList>
            <person name="Zhang G."/>
        </authorList>
    </citation>
    <scope>NUCLEOTIDE SEQUENCE [LARGE SCALE GENOMIC DNA]</scope>
    <source>
        <strain evidence="16 17">DSM 45110</strain>
    </source>
</reference>
<evidence type="ECO:0000256" key="9">
    <source>
        <dbReference type="ARBA" id="ARBA00022989"/>
    </source>
</evidence>
<dbReference type="Pfam" id="PF02163">
    <property type="entry name" value="Peptidase_M50"/>
    <property type="match status" value="1"/>
</dbReference>
<dbReference type="RefSeq" id="WP_194556227.1">
    <property type="nucleotide sequence ID" value="NZ_JADKMY010000001.1"/>
</dbReference>
<dbReference type="Proteomes" id="UP000635902">
    <property type="component" value="Unassembled WGS sequence"/>
</dbReference>
<protein>
    <recommendedName>
        <fullName evidence="4">Zinc metalloprotease Rip1</fullName>
    </recommendedName>
    <alternativeName>
        <fullName evidence="12">S2P endopeptidase</fullName>
    </alternativeName>
    <alternativeName>
        <fullName evidence="13">Site-2-type intramembrane protease</fullName>
    </alternativeName>
</protein>
<evidence type="ECO:0000256" key="12">
    <source>
        <dbReference type="ARBA" id="ARBA00032214"/>
    </source>
</evidence>
<dbReference type="PANTHER" id="PTHR42837:SF2">
    <property type="entry name" value="MEMBRANE METALLOPROTEASE ARASP2, CHLOROPLASTIC-RELATED"/>
    <property type="match status" value="1"/>
</dbReference>
<evidence type="ECO:0000256" key="13">
    <source>
        <dbReference type="ARBA" id="ARBA00033476"/>
    </source>
</evidence>
<evidence type="ECO:0000256" key="8">
    <source>
        <dbReference type="ARBA" id="ARBA00022833"/>
    </source>
</evidence>
<evidence type="ECO:0000256" key="14">
    <source>
        <dbReference type="SAM" id="Phobius"/>
    </source>
</evidence>
<keyword evidence="10" id="KW-0482">Metalloprotease</keyword>
<evidence type="ECO:0000256" key="2">
    <source>
        <dbReference type="ARBA" id="ARBA00004141"/>
    </source>
</evidence>
<evidence type="ECO:0000259" key="15">
    <source>
        <dbReference type="Pfam" id="PF02163"/>
    </source>
</evidence>
<keyword evidence="8" id="KW-0862">Zinc</keyword>
<comment type="caution">
    <text evidence="16">The sequence shown here is derived from an EMBL/GenBank/DDBJ whole genome shotgun (WGS) entry which is preliminary data.</text>
</comment>
<dbReference type="GO" id="GO:0006508">
    <property type="term" value="P:proteolysis"/>
    <property type="evidence" value="ECO:0007669"/>
    <property type="project" value="UniProtKB-KW"/>
</dbReference>
<sequence length="411" mass="44391">MAFIIGVLLFALGIVVSIALHEAGHMYTARMFGMRVRRYFIGFGPTIWSRKKGNTEYGFKAVPLGGFCDIAGMTKLHEMTEEERPYAMYDRPAYQRIIVMLGGIIVNIALALGIIYGIALAWGLPETNKPFTPLVEQTQCVAPQQNADGTLAKCEGAGPAASSGVRPGDKFVSVDGEETPTFPDFQKAITKLGDESDGQPGDTLTVPAVVQREGREVPLDLQVALVERIATSGKPMTVGAVGIQAVQPKVEMVRYNPATAVVGSAAFAGNMVEQTIQGVVQLPQRFPAVVESIFGGNRDTDSPMSVVGASRLGGEMVELDMWQAFFMTLASLNLFLAAFNLVPLPPLDGGHIIVIVYEKIRDFFRRLRGLQPGGPADYTKLMPLTYAATLILMVFGFTVIVADIVNPVQVF</sequence>
<dbReference type="CDD" id="cd06163">
    <property type="entry name" value="S2P-M50_PDZ_RseP-like"/>
    <property type="match status" value="1"/>
</dbReference>
<dbReference type="SUPFAM" id="SSF50156">
    <property type="entry name" value="PDZ domain-like"/>
    <property type="match status" value="1"/>
</dbReference>
<evidence type="ECO:0000313" key="16">
    <source>
        <dbReference type="EMBL" id="MBF4553415.1"/>
    </source>
</evidence>
<evidence type="ECO:0000256" key="4">
    <source>
        <dbReference type="ARBA" id="ARBA00019897"/>
    </source>
</evidence>
<comment type="subcellular location">
    <subcellularLocation>
        <location evidence="2">Membrane</location>
        <topology evidence="2">Multi-pass membrane protein</topology>
    </subcellularLocation>
</comment>
<evidence type="ECO:0000256" key="3">
    <source>
        <dbReference type="ARBA" id="ARBA00007931"/>
    </source>
</evidence>
<evidence type="ECO:0000256" key="5">
    <source>
        <dbReference type="ARBA" id="ARBA00022670"/>
    </source>
</evidence>
<dbReference type="InterPro" id="IPR008915">
    <property type="entry name" value="Peptidase_M50"/>
</dbReference>
<accession>A0ABR9ZJ07</accession>
<evidence type="ECO:0000256" key="1">
    <source>
        <dbReference type="ARBA" id="ARBA00001947"/>
    </source>
</evidence>
<dbReference type="InterPro" id="IPR036034">
    <property type="entry name" value="PDZ_sf"/>
</dbReference>
<keyword evidence="17" id="KW-1185">Reference proteome</keyword>
<feature type="domain" description="Peptidase M50" evidence="15">
    <location>
        <begin position="10"/>
        <end position="362"/>
    </location>
</feature>
<feature type="transmembrane region" description="Helical" evidence="14">
    <location>
        <begin position="384"/>
        <end position="405"/>
    </location>
</feature>
<gene>
    <name evidence="16" type="ORF">IRY30_04880</name>
</gene>
<dbReference type="EMBL" id="JADKMY010000001">
    <property type="protein sequence ID" value="MBF4553415.1"/>
    <property type="molecule type" value="Genomic_DNA"/>
</dbReference>
<keyword evidence="6 14" id="KW-0812">Transmembrane</keyword>
<comment type="cofactor">
    <cofactor evidence="1">
        <name>Zn(2+)</name>
        <dbReference type="ChEBI" id="CHEBI:29105"/>
    </cofactor>
</comment>
<dbReference type="InterPro" id="IPR004387">
    <property type="entry name" value="Pept_M50_Zn"/>
</dbReference>
<proteinExistence type="inferred from homology"/>
<keyword evidence="9 14" id="KW-1133">Transmembrane helix</keyword>
<evidence type="ECO:0000256" key="11">
    <source>
        <dbReference type="ARBA" id="ARBA00023136"/>
    </source>
</evidence>
<evidence type="ECO:0000256" key="6">
    <source>
        <dbReference type="ARBA" id="ARBA00022692"/>
    </source>
</evidence>
<keyword evidence="7" id="KW-0378">Hydrolase</keyword>
<keyword evidence="5 16" id="KW-0645">Protease</keyword>
<evidence type="ECO:0000256" key="7">
    <source>
        <dbReference type="ARBA" id="ARBA00022801"/>
    </source>
</evidence>
<dbReference type="PANTHER" id="PTHR42837">
    <property type="entry name" value="REGULATOR OF SIGMA-E PROTEASE RSEP"/>
    <property type="match status" value="1"/>
</dbReference>
<evidence type="ECO:0000256" key="10">
    <source>
        <dbReference type="ARBA" id="ARBA00023049"/>
    </source>
</evidence>
<comment type="similarity">
    <text evidence="3">Belongs to the peptidase M50B family.</text>
</comment>
<dbReference type="GO" id="GO:0008233">
    <property type="term" value="F:peptidase activity"/>
    <property type="evidence" value="ECO:0007669"/>
    <property type="project" value="UniProtKB-KW"/>
</dbReference>
<organism evidence="16 17">
    <name type="scientific">Corynebacterium suicordis DSM 45110</name>
    <dbReference type="NCBI Taxonomy" id="1121369"/>
    <lineage>
        <taxon>Bacteria</taxon>
        <taxon>Bacillati</taxon>
        <taxon>Actinomycetota</taxon>
        <taxon>Actinomycetes</taxon>
        <taxon>Mycobacteriales</taxon>
        <taxon>Corynebacteriaceae</taxon>
        <taxon>Corynebacterium</taxon>
    </lineage>
</organism>
<keyword evidence="11 14" id="KW-0472">Membrane</keyword>
<dbReference type="Gene3D" id="2.30.42.10">
    <property type="match status" value="1"/>
</dbReference>
<evidence type="ECO:0000313" key="17">
    <source>
        <dbReference type="Proteomes" id="UP000635902"/>
    </source>
</evidence>
<feature type="transmembrane region" description="Helical" evidence="14">
    <location>
        <begin position="97"/>
        <end position="124"/>
    </location>
</feature>